<accession>A0A3A3FYX4</accession>
<dbReference type="InterPro" id="IPR045864">
    <property type="entry name" value="aa-tRNA-synth_II/BPL/LPL"/>
</dbReference>
<evidence type="ECO:0000256" key="6">
    <source>
        <dbReference type="ARBA" id="ARBA00047846"/>
    </source>
</evidence>
<dbReference type="InterPro" id="IPR003142">
    <property type="entry name" value="BPL_C"/>
</dbReference>
<dbReference type="CDD" id="cd16442">
    <property type="entry name" value="BPL"/>
    <property type="match status" value="1"/>
</dbReference>
<dbReference type="SUPFAM" id="SSF50037">
    <property type="entry name" value="C-terminal domain of transcriptional repressors"/>
    <property type="match status" value="1"/>
</dbReference>
<dbReference type="GO" id="GO:0005737">
    <property type="term" value="C:cytoplasm"/>
    <property type="evidence" value="ECO:0007669"/>
    <property type="project" value="TreeGrafter"/>
</dbReference>
<dbReference type="InterPro" id="IPR004408">
    <property type="entry name" value="Biotin_CoA_COase_ligase"/>
</dbReference>
<dbReference type="AlphaFoldDB" id="A0A3A3FYX4"/>
<reference evidence="9" key="1">
    <citation type="submission" date="2018-09" db="EMBL/GenBank/DDBJ databases">
        <authorList>
            <person name="Zhu H."/>
        </authorList>
    </citation>
    <scope>NUCLEOTIDE SEQUENCE [LARGE SCALE GENOMIC DNA]</scope>
    <source>
        <strain evidence="9">K1R23-30</strain>
    </source>
</reference>
<proteinExistence type="predicted"/>
<evidence type="ECO:0000256" key="1">
    <source>
        <dbReference type="ARBA" id="ARBA00022598"/>
    </source>
</evidence>
<dbReference type="Gene3D" id="3.30.930.10">
    <property type="entry name" value="Bira Bifunctional Protein, Domain 2"/>
    <property type="match status" value="1"/>
</dbReference>
<keyword evidence="2" id="KW-0547">Nucleotide-binding</keyword>
<dbReference type="NCBIfam" id="TIGR00121">
    <property type="entry name" value="birA_ligase"/>
    <property type="match status" value="1"/>
</dbReference>
<dbReference type="GO" id="GO:0005524">
    <property type="term" value="F:ATP binding"/>
    <property type="evidence" value="ECO:0007669"/>
    <property type="project" value="UniProtKB-KW"/>
</dbReference>
<keyword evidence="1 8" id="KW-0436">Ligase</keyword>
<dbReference type="Pfam" id="PF03099">
    <property type="entry name" value="BPL_LplA_LipB"/>
    <property type="match status" value="1"/>
</dbReference>
<evidence type="ECO:0000313" key="9">
    <source>
        <dbReference type="Proteomes" id="UP000265955"/>
    </source>
</evidence>
<dbReference type="OrthoDB" id="9807064at2"/>
<keyword evidence="4" id="KW-0092">Biotin</keyword>
<keyword evidence="3" id="KW-0067">ATP-binding</keyword>
<dbReference type="Pfam" id="PF02237">
    <property type="entry name" value="BPL_C"/>
    <property type="match status" value="1"/>
</dbReference>
<dbReference type="PANTHER" id="PTHR12835:SF5">
    <property type="entry name" value="BIOTIN--PROTEIN LIGASE"/>
    <property type="match status" value="1"/>
</dbReference>
<name>A0A3A3FYX4_9BURK</name>
<evidence type="ECO:0000256" key="2">
    <source>
        <dbReference type="ARBA" id="ARBA00022741"/>
    </source>
</evidence>
<comment type="caution">
    <text evidence="8">The sequence shown here is derived from an EMBL/GenBank/DDBJ whole genome shotgun (WGS) entry which is preliminary data.</text>
</comment>
<protein>
    <recommendedName>
        <fullName evidence="5">biotin--[biotin carboxyl-carrier protein] ligase</fullName>
        <ecNumber evidence="5">6.3.4.15</ecNumber>
    </recommendedName>
</protein>
<dbReference type="InterPro" id="IPR004143">
    <property type="entry name" value="BPL_LPL_catalytic"/>
</dbReference>
<feature type="domain" description="BPL/LPL catalytic" evidence="7">
    <location>
        <begin position="5"/>
        <end position="197"/>
    </location>
</feature>
<dbReference type="PANTHER" id="PTHR12835">
    <property type="entry name" value="BIOTIN PROTEIN LIGASE"/>
    <property type="match status" value="1"/>
</dbReference>
<dbReference type="EMBL" id="QYUO01000001">
    <property type="protein sequence ID" value="RJF99898.1"/>
    <property type="molecule type" value="Genomic_DNA"/>
</dbReference>
<dbReference type="EC" id="6.3.4.15" evidence="5"/>
<dbReference type="InterPro" id="IPR008988">
    <property type="entry name" value="Transcriptional_repressor_C"/>
</dbReference>
<dbReference type="SUPFAM" id="SSF55681">
    <property type="entry name" value="Class II aaRS and biotin synthetases"/>
    <property type="match status" value="1"/>
</dbReference>
<dbReference type="Gene3D" id="2.30.30.100">
    <property type="match status" value="1"/>
</dbReference>
<evidence type="ECO:0000313" key="8">
    <source>
        <dbReference type="EMBL" id="RJF99898.1"/>
    </source>
</evidence>
<sequence>MTASLTSDQITALCRPAAQPVLVRIVDETGSTNADLLAALPALTGPTLLLARHQTAGRGRAGRDWHSAQGKSLTFSLAWKFGLPVQSLLGLPLAVGVALAQSLAMFGIEAKLKWPNDVLHNGRKLAGILIESASAGSTPHDASWAVIGIGINMAMDDNMATQIGRPVASIPWMTDLDQNMLMATLLSGLAEALVQFEFEGLGAFTQRWNDLHAYAGQVVTIIDRGQTLHEGIGAGVDGIGRFLIDTPAGRVAVMAGDVSLRAKEA</sequence>
<dbReference type="RefSeq" id="WP_119769842.1">
    <property type="nucleotide sequence ID" value="NZ_QYUO01000001.1"/>
</dbReference>
<dbReference type="GO" id="GO:0004077">
    <property type="term" value="F:biotin--[biotin carboxyl-carrier protein] ligase activity"/>
    <property type="evidence" value="ECO:0007669"/>
    <property type="project" value="UniProtKB-EC"/>
</dbReference>
<organism evidence="8 9">
    <name type="scientific">Noviherbaspirillum saxi</name>
    <dbReference type="NCBI Taxonomy" id="2320863"/>
    <lineage>
        <taxon>Bacteria</taxon>
        <taxon>Pseudomonadati</taxon>
        <taxon>Pseudomonadota</taxon>
        <taxon>Betaproteobacteria</taxon>
        <taxon>Burkholderiales</taxon>
        <taxon>Oxalobacteraceae</taxon>
        <taxon>Noviherbaspirillum</taxon>
    </lineage>
</organism>
<evidence type="ECO:0000256" key="5">
    <source>
        <dbReference type="ARBA" id="ARBA00024227"/>
    </source>
</evidence>
<evidence type="ECO:0000256" key="3">
    <source>
        <dbReference type="ARBA" id="ARBA00022840"/>
    </source>
</evidence>
<gene>
    <name evidence="8" type="ORF">D3871_02595</name>
</gene>
<evidence type="ECO:0000256" key="4">
    <source>
        <dbReference type="ARBA" id="ARBA00023267"/>
    </source>
</evidence>
<dbReference type="PROSITE" id="PS51733">
    <property type="entry name" value="BPL_LPL_CATALYTIC"/>
    <property type="match status" value="1"/>
</dbReference>
<keyword evidence="9" id="KW-1185">Reference proteome</keyword>
<evidence type="ECO:0000259" key="7">
    <source>
        <dbReference type="PROSITE" id="PS51733"/>
    </source>
</evidence>
<dbReference type="Proteomes" id="UP000265955">
    <property type="component" value="Unassembled WGS sequence"/>
</dbReference>
<comment type="catalytic activity">
    <reaction evidence="6">
        <text>biotin + L-lysyl-[protein] + ATP = N(6)-biotinyl-L-lysyl-[protein] + AMP + diphosphate + H(+)</text>
        <dbReference type="Rhea" id="RHEA:11756"/>
        <dbReference type="Rhea" id="RHEA-COMP:9752"/>
        <dbReference type="Rhea" id="RHEA-COMP:10505"/>
        <dbReference type="ChEBI" id="CHEBI:15378"/>
        <dbReference type="ChEBI" id="CHEBI:29969"/>
        <dbReference type="ChEBI" id="CHEBI:30616"/>
        <dbReference type="ChEBI" id="CHEBI:33019"/>
        <dbReference type="ChEBI" id="CHEBI:57586"/>
        <dbReference type="ChEBI" id="CHEBI:83144"/>
        <dbReference type="ChEBI" id="CHEBI:456215"/>
        <dbReference type="EC" id="6.3.4.15"/>
    </reaction>
</comment>